<gene>
    <name evidence="1" type="ORF">D0Z68_03300</name>
</gene>
<reference evidence="1 2" key="1">
    <citation type="submission" date="2018-08" db="EMBL/GenBank/DDBJ databases">
        <title>Complete genomic DNA sequence of Rickettsia japonica in China.</title>
        <authorList>
            <person name="Lu Q."/>
            <person name="Li C."/>
        </authorList>
    </citation>
    <scope>NUCLEOTIDE SEQUENCE [LARGE SCALE GENOMIC DNA]</scope>
    <source>
        <strain evidence="1 2">LA4/2015</strain>
    </source>
</reference>
<accession>A0ABM6YIK1</accession>
<proteinExistence type="predicted"/>
<keyword evidence="2" id="KW-1185">Reference proteome</keyword>
<sequence length="22" mass="2571">MKINFKKSKEFTSQGAERILNT</sequence>
<dbReference type="EMBL" id="CP032049">
    <property type="protein sequence ID" value="AXU07143.1"/>
    <property type="molecule type" value="Genomic_DNA"/>
</dbReference>
<evidence type="ECO:0000313" key="2">
    <source>
        <dbReference type="Proteomes" id="UP000258667"/>
    </source>
</evidence>
<dbReference type="Proteomes" id="UP000258667">
    <property type="component" value="Chromosome"/>
</dbReference>
<name>A0ABM6YIK1_RICJA</name>
<evidence type="ECO:0000313" key="1">
    <source>
        <dbReference type="EMBL" id="AXU07143.1"/>
    </source>
</evidence>
<protein>
    <submittedName>
        <fullName evidence="1">Uncharacterized protein</fullName>
    </submittedName>
</protein>
<organism evidence="1 2">
    <name type="scientific">Rickettsia japonica</name>
    <dbReference type="NCBI Taxonomy" id="35790"/>
    <lineage>
        <taxon>Bacteria</taxon>
        <taxon>Pseudomonadati</taxon>
        <taxon>Pseudomonadota</taxon>
        <taxon>Alphaproteobacteria</taxon>
        <taxon>Rickettsiales</taxon>
        <taxon>Rickettsiaceae</taxon>
        <taxon>Rickettsieae</taxon>
        <taxon>Rickettsia</taxon>
        <taxon>spotted fever group</taxon>
    </lineage>
</organism>